<feature type="domain" description="HTH asnC-type" evidence="4">
    <location>
        <begin position="1"/>
        <end position="63"/>
    </location>
</feature>
<evidence type="ECO:0000256" key="1">
    <source>
        <dbReference type="ARBA" id="ARBA00023015"/>
    </source>
</evidence>
<dbReference type="InterPro" id="IPR019888">
    <property type="entry name" value="Tscrpt_reg_AsnC-like"/>
</dbReference>
<dbReference type="Gene3D" id="3.30.70.920">
    <property type="match status" value="1"/>
</dbReference>
<dbReference type="InterPro" id="IPR036388">
    <property type="entry name" value="WH-like_DNA-bd_sf"/>
</dbReference>
<accession>A0ABX8WN55</accession>
<dbReference type="PROSITE" id="PS50956">
    <property type="entry name" value="HTH_ASNC_2"/>
    <property type="match status" value="1"/>
</dbReference>
<dbReference type="Pfam" id="PF01037">
    <property type="entry name" value="AsnC_trans_reg"/>
    <property type="match status" value="1"/>
</dbReference>
<keyword evidence="6" id="KW-1185">Reference proteome</keyword>
<dbReference type="Pfam" id="PF13404">
    <property type="entry name" value="HTH_AsnC-type"/>
    <property type="match status" value="1"/>
</dbReference>
<keyword evidence="1" id="KW-0805">Transcription regulation</keyword>
<dbReference type="PANTHER" id="PTHR30154">
    <property type="entry name" value="LEUCINE-RESPONSIVE REGULATORY PROTEIN"/>
    <property type="match status" value="1"/>
</dbReference>
<evidence type="ECO:0000256" key="2">
    <source>
        <dbReference type="ARBA" id="ARBA00023125"/>
    </source>
</evidence>
<keyword evidence="3" id="KW-0804">Transcription</keyword>
<dbReference type="SMART" id="SM00344">
    <property type="entry name" value="HTH_ASNC"/>
    <property type="match status" value="1"/>
</dbReference>
<dbReference type="Gene3D" id="1.10.10.10">
    <property type="entry name" value="Winged helix-like DNA-binding domain superfamily/Winged helix DNA-binding domain"/>
    <property type="match status" value="1"/>
</dbReference>
<evidence type="ECO:0000256" key="3">
    <source>
        <dbReference type="ARBA" id="ARBA00023163"/>
    </source>
</evidence>
<reference evidence="5 6" key="1">
    <citation type="submission" date="2021-08" db="EMBL/GenBank/DDBJ databases">
        <title>Devosia salina sp. nov., isolated from the South China Sea sediment.</title>
        <authorList>
            <person name="Zhou Z."/>
        </authorList>
    </citation>
    <scope>NUCLEOTIDE SEQUENCE [LARGE SCALE GENOMIC DNA]</scope>
    <source>
        <strain evidence="5 6">SCS-3</strain>
    </source>
</reference>
<evidence type="ECO:0000259" key="4">
    <source>
        <dbReference type="PROSITE" id="PS50956"/>
    </source>
</evidence>
<dbReference type="SUPFAM" id="SSF46785">
    <property type="entry name" value="Winged helix' DNA-binding domain"/>
    <property type="match status" value="1"/>
</dbReference>
<protein>
    <submittedName>
        <fullName evidence="5">Lrp/AsnC family transcriptional regulator</fullName>
    </submittedName>
</protein>
<organism evidence="5 6">
    <name type="scientific">Devosia salina</name>
    <dbReference type="NCBI Taxonomy" id="2860336"/>
    <lineage>
        <taxon>Bacteria</taxon>
        <taxon>Pseudomonadati</taxon>
        <taxon>Pseudomonadota</taxon>
        <taxon>Alphaproteobacteria</taxon>
        <taxon>Hyphomicrobiales</taxon>
        <taxon>Devosiaceae</taxon>
        <taxon>Devosia</taxon>
    </lineage>
</organism>
<dbReference type="InterPro" id="IPR000485">
    <property type="entry name" value="AsnC-type_HTH_dom"/>
</dbReference>
<dbReference type="RefSeq" id="WP_220307457.1">
    <property type="nucleotide sequence ID" value="NZ_CP080590.1"/>
</dbReference>
<proteinExistence type="predicted"/>
<dbReference type="PANTHER" id="PTHR30154:SF53">
    <property type="entry name" value="HTH-TYPE TRANSCRIPTIONAL REGULATOR LRPC"/>
    <property type="match status" value="1"/>
</dbReference>
<dbReference type="InterPro" id="IPR019887">
    <property type="entry name" value="Tscrpt_reg_AsnC/Lrp_C"/>
</dbReference>
<gene>
    <name evidence="5" type="ORF">K1X15_06565</name>
</gene>
<evidence type="ECO:0000313" key="5">
    <source>
        <dbReference type="EMBL" id="QYO79007.1"/>
    </source>
</evidence>
<dbReference type="SUPFAM" id="SSF54909">
    <property type="entry name" value="Dimeric alpha+beta barrel"/>
    <property type="match status" value="1"/>
</dbReference>
<name>A0ABX8WN55_9HYPH</name>
<sequence>MDDLDHRLIALLRSNARLPIAKLAAHLGVSRATAKARLDRLVEGGAIAGFTVVTAAAQSHGVRAITMIEVETKREDAVLKRLMGIPELRQLHTTNGRWDYVAELEAADVAAFDDLLRTIRQIDGIGATDTSILLKARKAAS</sequence>
<dbReference type="Proteomes" id="UP000825799">
    <property type="component" value="Chromosome"/>
</dbReference>
<dbReference type="InterPro" id="IPR011008">
    <property type="entry name" value="Dimeric_a/b-barrel"/>
</dbReference>
<dbReference type="InterPro" id="IPR036390">
    <property type="entry name" value="WH_DNA-bd_sf"/>
</dbReference>
<keyword evidence="2" id="KW-0238">DNA-binding</keyword>
<dbReference type="EMBL" id="CP080590">
    <property type="protein sequence ID" value="QYO79007.1"/>
    <property type="molecule type" value="Genomic_DNA"/>
</dbReference>
<evidence type="ECO:0000313" key="6">
    <source>
        <dbReference type="Proteomes" id="UP000825799"/>
    </source>
</evidence>
<dbReference type="PRINTS" id="PR00033">
    <property type="entry name" value="HTHASNC"/>
</dbReference>